<protein>
    <submittedName>
        <fullName evidence="3">Uncharacterized protein ravX7</fullName>
    </submittedName>
</protein>
<feature type="compositionally biased region" description="Low complexity" evidence="1">
    <location>
        <begin position="107"/>
        <end position="116"/>
    </location>
</feature>
<dbReference type="PROSITE" id="PS50943">
    <property type="entry name" value="HTH_CROC1"/>
    <property type="match status" value="1"/>
</dbReference>
<sequence length="126" mass="13282">MRNPVDAPPASYTESGTWPDGPLTADAPPTAHAGQALARSLRALMRARSLSARALAARTGTTHPTVRRILTGAGLVDVRTVFLLEVALQAPLWPADLYADFHRRKGTSGASSAAATPAVDEGQRRD</sequence>
<reference evidence="3" key="1">
    <citation type="journal article" date="2010" name="ChemBioChem">
        <title>Cloning and characterization of the ravidomycin and chrysomycin biosynthetic gene clusters.</title>
        <authorList>
            <person name="Kharel M.K."/>
            <person name="Nybo S.E."/>
            <person name="Shepherd M.D."/>
            <person name="Rohr J."/>
        </authorList>
    </citation>
    <scope>NUCLEOTIDE SEQUENCE</scope>
    <source>
        <strain evidence="3">C23201NS3</strain>
    </source>
</reference>
<dbReference type="AlphaFoldDB" id="D1H0I1"/>
<dbReference type="InterPro" id="IPR001387">
    <property type="entry name" value="Cro/C1-type_HTH"/>
</dbReference>
<dbReference type="SMART" id="SM00530">
    <property type="entry name" value="HTH_XRE"/>
    <property type="match status" value="1"/>
</dbReference>
<dbReference type="EMBL" id="FN565485">
    <property type="protein sequence ID" value="CBH32790.1"/>
    <property type="molecule type" value="Genomic_DNA"/>
</dbReference>
<organism evidence="3">
    <name type="scientific">Streptomyces ravidus</name>
    <dbReference type="NCBI Taxonomy" id="691266"/>
    <lineage>
        <taxon>Bacteria</taxon>
        <taxon>Bacillati</taxon>
        <taxon>Actinomycetota</taxon>
        <taxon>Actinomycetes</taxon>
        <taxon>Kitasatosporales</taxon>
        <taxon>Streptomycetaceae</taxon>
        <taxon>Streptomyces</taxon>
    </lineage>
</organism>
<dbReference type="InterPro" id="IPR010982">
    <property type="entry name" value="Lambda_DNA-bd_dom_sf"/>
</dbReference>
<evidence type="ECO:0000259" key="2">
    <source>
        <dbReference type="PROSITE" id="PS50943"/>
    </source>
</evidence>
<evidence type="ECO:0000256" key="1">
    <source>
        <dbReference type="SAM" id="MobiDB-lite"/>
    </source>
</evidence>
<name>D1H0I1_9ACTN</name>
<proteinExistence type="predicted"/>
<dbReference type="GO" id="GO:0003677">
    <property type="term" value="F:DNA binding"/>
    <property type="evidence" value="ECO:0007669"/>
    <property type="project" value="InterPro"/>
</dbReference>
<evidence type="ECO:0000313" key="3">
    <source>
        <dbReference type="EMBL" id="CBH32790.1"/>
    </source>
</evidence>
<feature type="region of interest" description="Disordered" evidence="1">
    <location>
        <begin position="1"/>
        <end position="34"/>
    </location>
</feature>
<dbReference type="Gene3D" id="1.10.260.40">
    <property type="entry name" value="lambda repressor-like DNA-binding domains"/>
    <property type="match status" value="1"/>
</dbReference>
<feature type="domain" description="HTH cro/C1-type" evidence="2">
    <location>
        <begin position="41"/>
        <end position="97"/>
    </location>
</feature>
<dbReference type="SUPFAM" id="SSF47413">
    <property type="entry name" value="lambda repressor-like DNA-binding domains"/>
    <property type="match status" value="1"/>
</dbReference>
<gene>
    <name evidence="3" type="primary">ravX7</name>
</gene>
<dbReference type="CDD" id="cd00093">
    <property type="entry name" value="HTH_XRE"/>
    <property type="match status" value="1"/>
</dbReference>
<feature type="region of interest" description="Disordered" evidence="1">
    <location>
        <begin position="105"/>
        <end position="126"/>
    </location>
</feature>
<dbReference type="Pfam" id="PF13560">
    <property type="entry name" value="HTH_31"/>
    <property type="match status" value="1"/>
</dbReference>
<accession>D1H0I1</accession>